<comment type="caution">
    <text evidence="3">The sequence shown here is derived from an EMBL/GenBank/DDBJ whole genome shotgun (WGS) entry which is preliminary data.</text>
</comment>
<feature type="coiled-coil region" evidence="1">
    <location>
        <begin position="20"/>
        <end position="47"/>
    </location>
</feature>
<dbReference type="InterPro" id="IPR011639">
    <property type="entry name" value="MethylTrfase_TaqI-like_dom"/>
</dbReference>
<dbReference type="Gene3D" id="3.40.50.150">
    <property type="entry name" value="Vaccinia Virus protein VP39"/>
    <property type="match status" value="1"/>
</dbReference>
<sequence>MSKLRGTIAVMQDPDLFGAKKVDKTKLTKLQKELQQLEQERADIEANKVYEGAFEWRFEFPEVLDEEGNYKGFDVVIGNPPYIRQEELGNFKLYLQKAFEEPPTCMFTLWSADCNCSKQVASSVTLYLTNGCVPATDRRCVSGCKAIV</sequence>
<reference evidence="3 4" key="1">
    <citation type="submission" date="2024-06" db="EMBL/GenBank/DDBJ databases">
        <title>Pontibacter populi HYL7-15.</title>
        <authorList>
            <person name="Kim M.K."/>
        </authorList>
    </citation>
    <scope>NUCLEOTIDE SEQUENCE [LARGE SCALE GENOMIC DNA]</scope>
    <source>
        <strain evidence="3 4">HYL7-15</strain>
    </source>
</reference>
<dbReference type="GO" id="GO:0032259">
    <property type="term" value="P:methylation"/>
    <property type="evidence" value="ECO:0007669"/>
    <property type="project" value="UniProtKB-KW"/>
</dbReference>
<organism evidence="3 4">
    <name type="scientific">Pontibacter populi</name>
    <dbReference type="NCBI Taxonomy" id="890055"/>
    <lineage>
        <taxon>Bacteria</taxon>
        <taxon>Pseudomonadati</taxon>
        <taxon>Bacteroidota</taxon>
        <taxon>Cytophagia</taxon>
        <taxon>Cytophagales</taxon>
        <taxon>Hymenobacteraceae</taxon>
        <taxon>Pontibacter</taxon>
    </lineage>
</organism>
<keyword evidence="3" id="KW-0489">Methyltransferase</keyword>
<keyword evidence="3" id="KW-0808">Transferase</keyword>
<evidence type="ECO:0000259" key="2">
    <source>
        <dbReference type="Pfam" id="PF07669"/>
    </source>
</evidence>
<name>A0ABV1RYT8_9BACT</name>
<feature type="domain" description="Type II methyltransferase M.TaqI-like" evidence="2">
    <location>
        <begin position="26"/>
        <end position="101"/>
    </location>
</feature>
<accession>A0ABV1RYT8</accession>
<evidence type="ECO:0000313" key="3">
    <source>
        <dbReference type="EMBL" id="MER2999175.1"/>
    </source>
</evidence>
<dbReference type="GO" id="GO:0008168">
    <property type="term" value="F:methyltransferase activity"/>
    <property type="evidence" value="ECO:0007669"/>
    <property type="project" value="UniProtKB-KW"/>
</dbReference>
<gene>
    <name evidence="3" type="ORF">ABS362_16610</name>
</gene>
<keyword evidence="4" id="KW-1185">Reference proteome</keyword>
<dbReference type="Proteomes" id="UP001476807">
    <property type="component" value="Unassembled WGS sequence"/>
</dbReference>
<dbReference type="EMBL" id="JBEOKT010000019">
    <property type="protein sequence ID" value="MER2999175.1"/>
    <property type="molecule type" value="Genomic_DNA"/>
</dbReference>
<dbReference type="PROSITE" id="PS00092">
    <property type="entry name" value="N6_MTASE"/>
    <property type="match status" value="1"/>
</dbReference>
<dbReference type="InterPro" id="IPR029063">
    <property type="entry name" value="SAM-dependent_MTases_sf"/>
</dbReference>
<keyword evidence="1" id="KW-0175">Coiled coil</keyword>
<evidence type="ECO:0000256" key="1">
    <source>
        <dbReference type="SAM" id="Coils"/>
    </source>
</evidence>
<protein>
    <submittedName>
        <fullName evidence="3">Eco57I restriction-modification methylase domain-containing protein</fullName>
    </submittedName>
</protein>
<evidence type="ECO:0000313" key="4">
    <source>
        <dbReference type="Proteomes" id="UP001476807"/>
    </source>
</evidence>
<proteinExistence type="predicted"/>
<dbReference type="InterPro" id="IPR002052">
    <property type="entry name" value="DNA_methylase_N6_adenine_CS"/>
</dbReference>
<dbReference type="Pfam" id="PF07669">
    <property type="entry name" value="Eco57I"/>
    <property type="match status" value="1"/>
</dbReference>